<keyword evidence="3" id="KW-1185">Reference proteome</keyword>
<dbReference type="RefSeq" id="WP_166854841.1">
    <property type="nucleotide sequence ID" value="NZ_CP063989.1"/>
</dbReference>
<dbReference type="KEGG" id="arep:ID810_07085"/>
<feature type="chain" id="PRO_5032914119" evidence="1">
    <location>
        <begin position="32"/>
        <end position="99"/>
    </location>
</feature>
<name>A0A7T0LIY7_9ACTO</name>
<dbReference type="Proteomes" id="UP000594637">
    <property type="component" value="Chromosome"/>
</dbReference>
<dbReference type="AlphaFoldDB" id="A0A7T0LIY7"/>
<organism evidence="2 3">
    <name type="scientific">Actinomyces respiraculi</name>
    <dbReference type="NCBI Taxonomy" id="2744574"/>
    <lineage>
        <taxon>Bacteria</taxon>
        <taxon>Bacillati</taxon>
        <taxon>Actinomycetota</taxon>
        <taxon>Actinomycetes</taxon>
        <taxon>Actinomycetales</taxon>
        <taxon>Actinomycetaceae</taxon>
        <taxon>Actinomyces</taxon>
    </lineage>
</organism>
<reference evidence="2 3" key="1">
    <citation type="submission" date="2020-11" db="EMBL/GenBank/DDBJ databases">
        <title>Actinomyces sp. ZJ750.</title>
        <authorList>
            <person name="Zhou J."/>
        </authorList>
    </citation>
    <scope>NUCLEOTIDE SEQUENCE [LARGE SCALE GENOMIC DNA]</scope>
    <source>
        <strain evidence="2 3">ZJ750</strain>
    </source>
</reference>
<sequence length="99" mass="10699">MTVSTSTRSRRLAACLMLAVGVLPLAGCSSAGDTTCSEFYDMNSDERIDVLKDLLREHDLVVYDPVNLSGVTKAVLGYCTSNPGSATLEDAVDWDSSYW</sequence>
<accession>A0A7T0LIY7</accession>
<protein>
    <submittedName>
        <fullName evidence="2">Uncharacterized protein</fullName>
    </submittedName>
</protein>
<feature type="signal peptide" evidence="1">
    <location>
        <begin position="1"/>
        <end position="31"/>
    </location>
</feature>
<evidence type="ECO:0000313" key="3">
    <source>
        <dbReference type="Proteomes" id="UP000594637"/>
    </source>
</evidence>
<evidence type="ECO:0000256" key="1">
    <source>
        <dbReference type="SAM" id="SignalP"/>
    </source>
</evidence>
<keyword evidence="1" id="KW-0732">Signal</keyword>
<proteinExistence type="predicted"/>
<gene>
    <name evidence="2" type="ORF">ID810_07085</name>
</gene>
<dbReference type="EMBL" id="CP063989">
    <property type="protein sequence ID" value="QPL04567.1"/>
    <property type="molecule type" value="Genomic_DNA"/>
</dbReference>
<evidence type="ECO:0000313" key="2">
    <source>
        <dbReference type="EMBL" id="QPL04567.1"/>
    </source>
</evidence>